<sequence>MLIGFLRLLSVLPFFLLYLMSSMVSAALLYIFRYRKDVVRNNIRQAFPGKNEKEVLFLTRAFYQYLADLSVEIIKARAMSAVDFKNRCAVIGGDKLIRETERERNPVIVLTIHQGNWEWMLHAVSQHLGVPIDPVYKPLHHKGWDQFIHEIRSRFNSRPIPMKQAGRDILKRKNGFRLFVMLADQTPVEGERGYWVSYLNKEAPFYLGAEKIAYLTQYPVFFAQCRRLKRGYYELEFKELAVPPYENTRDKNNHQIIDAYVRAAEEAIYEQPETFLWSHRRWKRHRDNDTLSEKV</sequence>
<dbReference type="GO" id="GO:0009247">
    <property type="term" value="P:glycolipid biosynthetic process"/>
    <property type="evidence" value="ECO:0007669"/>
    <property type="project" value="UniProtKB-ARBA"/>
</dbReference>
<dbReference type="RefSeq" id="WP_026258575.1">
    <property type="nucleotide sequence ID" value="NZ_JOJP01000001.1"/>
</dbReference>
<evidence type="ECO:0000313" key="8">
    <source>
        <dbReference type="Proteomes" id="UP000027997"/>
    </source>
</evidence>
<gene>
    <name evidence="7" type="ORF">GV64_03390</name>
</gene>
<protein>
    <submittedName>
        <fullName evidence="7">Lipid A biosynthesis (KDO)2-(Lauroyl)-lipid IVA acyltransferase</fullName>
    </submittedName>
</protein>
<dbReference type="PANTHER" id="PTHR30606">
    <property type="entry name" value="LIPID A BIOSYNTHESIS LAUROYL ACYLTRANSFERASE"/>
    <property type="match status" value="1"/>
</dbReference>
<dbReference type="eggNOG" id="COG1560">
    <property type="taxonomic scope" value="Bacteria"/>
</dbReference>
<dbReference type="GO" id="GO:0016746">
    <property type="term" value="F:acyltransferase activity"/>
    <property type="evidence" value="ECO:0007669"/>
    <property type="project" value="UniProtKB-KW"/>
</dbReference>
<keyword evidence="8" id="KW-1185">Reference proteome</keyword>
<dbReference type="STRING" id="305900.GV64_03390"/>
<evidence type="ECO:0000256" key="5">
    <source>
        <dbReference type="ARBA" id="ARBA00023136"/>
    </source>
</evidence>
<evidence type="ECO:0000256" key="6">
    <source>
        <dbReference type="ARBA" id="ARBA00023315"/>
    </source>
</evidence>
<keyword evidence="2" id="KW-1003">Cell membrane</keyword>
<evidence type="ECO:0000256" key="3">
    <source>
        <dbReference type="ARBA" id="ARBA00022519"/>
    </source>
</evidence>
<evidence type="ECO:0000313" key="7">
    <source>
        <dbReference type="EMBL" id="KEI69913.1"/>
    </source>
</evidence>
<comment type="caution">
    <text evidence="7">The sequence shown here is derived from an EMBL/GenBank/DDBJ whole genome shotgun (WGS) entry which is preliminary data.</text>
</comment>
<organism evidence="7 8">
    <name type="scientific">Endozoicomonas elysicola</name>
    <dbReference type="NCBI Taxonomy" id="305900"/>
    <lineage>
        <taxon>Bacteria</taxon>
        <taxon>Pseudomonadati</taxon>
        <taxon>Pseudomonadota</taxon>
        <taxon>Gammaproteobacteria</taxon>
        <taxon>Oceanospirillales</taxon>
        <taxon>Endozoicomonadaceae</taxon>
        <taxon>Endozoicomonas</taxon>
    </lineage>
</organism>
<dbReference type="InterPro" id="IPR004960">
    <property type="entry name" value="LipA_acyltrans"/>
</dbReference>
<dbReference type="Proteomes" id="UP000027997">
    <property type="component" value="Unassembled WGS sequence"/>
</dbReference>
<keyword evidence="4 7" id="KW-0808">Transferase</keyword>
<name>A0A081K6Y7_9GAMM</name>
<keyword evidence="3" id="KW-0997">Cell inner membrane</keyword>
<dbReference type="CDD" id="cd07984">
    <property type="entry name" value="LPLAT_LABLAT-like"/>
    <property type="match status" value="1"/>
</dbReference>
<proteinExistence type="predicted"/>
<comment type="subcellular location">
    <subcellularLocation>
        <location evidence="1">Cell inner membrane</location>
    </subcellularLocation>
</comment>
<dbReference type="GO" id="GO:0005886">
    <property type="term" value="C:plasma membrane"/>
    <property type="evidence" value="ECO:0007669"/>
    <property type="project" value="UniProtKB-SubCell"/>
</dbReference>
<evidence type="ECO:0000256" key="1">
    <source>
        <dbReference type="ARBA" id="ARBA00004533"/>
    </source>
</evidence>
<dbReference type="AlphaFoldDB" id="A0A081K6Y7"/>
<evidence type="ECO:0000256" key="2">
    <source>
        <dbReference type="ARBA" id="ARBA00022475"/>
    </source>
</evidence>
<dbReference type="Pfam" id="PF03279">
    <property type="entry name" value="Lip_A_acyltrans"/>
    <property type="match status" value="1"/>
</dbReference>
<evidence type="ECO:0000256" key="4">
    <source>
        <dbReference type="ARBA" id="ARBA00022679"/>
    </source>
</evidence>
<reference evidence="7 8" key="1">
    <citation type="submission" date="2014-06" db="EMBL/GenBank/DDBJ databases">
        <title>Whole Genome Sequences of Three Symbiotic Endozoicomonas Bacteria.</title>
        <authorList>
            <person name="Neave M.J."/>
            <person name="Apprill A."/>
            <person name="Voolstra C.R."/>
        </authorList>
    </citation>
    <scope>NUCLEOTIDE SEQUENCE [LARGE SCALE GENOMIC DNA]</scope>
    <source>
        <strain evidence="7 8">DSM 22380</strain>
    </source>
</reference>
<dbReference type="EMBL" id="JOJP01000001">
    <property type="protein sequence ID" value="KEI69913.1"/>
    <property type="molecule type" value="Genomic_DNA"/>
</dbReference>
<dbReference type="PANTHER" id="PTHR30606:SF10">
    <property type="entry name" value="PHOSPHATIDYLINOSITOL MANNOSIDE ACYLTRANSFERASE"/>
    <property type="match status" value="1"/>
</dbReference>
<keyword evidence="6 7" id="KW-0012">Acyltransferase</keyword>
<accession>A0A081K6Y7</accession>
<keyword evidence="5" id="KW-0472">Membrane</keyword>